<dbReference type="HAMAP" id="MF_00048">
    <property type="entry name" value="UPF0102"/>
    <property type="match status" value="1"/>
</dbReference>
<evidence type="ECO:0000256" key="1">
    <source>
        <dbReference type="ARBA" id="ARBA00006738"/>
    </source>
</evidence>
<dbReference type="PANTHER" id="PTHR34039">
    <property type="entry name" value="UPF0102 PROTEIN YRAN"/>
    <property type="match status" value="1"/>
</dbReference>
<dbReference type="PANTHER" id="PTHR34039:SF1">
    <property type="entry name" value="UPF0102 PROTEIN YRAN"/>
    <property type="match status" value="1"/>
</dbReference>
<comment type="caution">
    <text evidence="3">The sequence shown here is derived from an EMBL/GenBank/DDBJ whole genome shotgun (WGS) entry which is preliminary data.</text>
</comment>
<reference evidence="3 4" key="1">
    <citation type="submission" date="2020-10" db="EMBL/GenBank/DDBJ databases">
        <title>ChiBAC.</title>
        <authorList>
            <person name="Zenner C."/>
            <person name="Hitch T.C.A."/>
            <person name="Clavel T."/>
        </authorList>
    </citation>
    <scope>NUCLEOTIDE SEQUENCE [LARGE SCALE GENOMIC DNA]</scope>
    <source>
        <strain evidence="3 4">DSM 108706</strain>
    </source>
</reference>
<keyword evidence="4" id="KW-1185">Reference proteome</keyword>
<dbReference type="InterPro" id="IPR011335">
    <property type="entry name" value="Restrct_endonuc-II-like"/>
</dbReference>
<sequence length="109" mass="12386">MNKKELGKFGEEAAAEYLKLQGYEILALNFRCRLGEVDIICKKDNQVVFCEVKTRTTDACGTPGEAVTEAKKDKIRKVAAVYMMWEKVTNYQVGFDVIEINCNHIENAF</sequence>
<organism evidence="3 4">
    <name type="scientific">Gallibacter intestinalis</name>
    <dbReference type="NCBI Taxonomy" id="2779356"/>
    <lineage>
        <taxon>Bacteria</taxon>
        <taxon>Bacillati</taxon>
        <taxon>Bacillota</taxon>
        <taxon>Clostridia</taxon>
        <taxon>Eubacteriales</taxon>
        <taxon>Eubacteriaceae</taxon>
        <taxon>Gallibacter</taxon>
    </lineage>
</organism>
<dbReference type="NCBIfam" id="NF009154">
    <property type="entry name" value="PRK12497.3-3"/>
    <property type="match status" value="1"/>
</dbReference>
<dbReference type="SUPFAM" id="SSF52980">
    <property type="entry name" value="Restriction endonuclease-like"/>
    <property type="match status" value="1"/>
</dbReference>
<dbReference type="InterPro" id="IPR011856">
    <property type="entry name" value="tRNA_endonuc-like_dom_sf"/>
</dbReference>
<proteinExistence type="inferred from homology"/>
<protein>
    <recommendedName>
        <fullName evidence="2">UPF0102 protein INF20_01160</fullName>
    </recommendedName>
</protein>
<comment type="similarity">
    <text evidence="1 2">Belongs to the UPF0102 family.</text>
</comment>
<evidence type="ECO:0000256" key="2">
    <source>
        <dbReference type="HAMAP-Rule" id="MF_00048"/>
    </source>
</evidence>
<gene>
    <name evidence="3" type="ORF">INF20_01160</name>
</gene>
<dbReference type="CDD" id="cd20736">
    <property type="entry name" value="PoNe_Nuclease"/>
    <property type="match status" value="1"/>
</dbReference>
<name>A0ABR9QVK6_9FIRM</name>
<dbReference type="Proteomes" id="UP001516588">
    <property type="component" value="Unassembled WGS sequence"/>
</dbReference>
<dbReference type="InterPro" id="IPR003509">
    <property type="entry name" value="UPF0102_YraN-like"/>
</dbReference>
<dbReference type="EMBL" id="JADCKA010000001">
    <property type="protein sequence ID" value="MBE5034899.1"/>
    <property type="molecule type" value="Genomic_DNA"/>
</dbReference>
<accession>A0ABR9QVK6</accession>
<evidence type="ECO:0000313" key="4">
    <source>
        <dbReference type="Proteomes" id="UP001516588"/>
    </source>
</evidence>
<dbReference type="NCBIfam" id="NF009150">
    <property type="entry name" value="PRK12497.1-3"/>
    <property type="match status" value="1"/>
</dbReference>
<dbReference type="Gene3D" id="3.40.1350.10">
    <property type="match status" value="1"/>
</dbReference>
<evidence type="ECO:0000313" key="3">
    <source>
        <dbReference type="EMBL" id="MBE5034899.1"/>
    </source>
</evidence>
<dbReference type="Pfam" id="PF02021">
    <property type="entry name" value="UPF0102"/>
    <property type="match status" value="1"/>
</dbReference>
<dbReference type="RefSeq" id="WP_226384561.1">
    <property type="nucleotide sequence ID" value="NZ_JADCKA010000001.1"/>
</dbReference>